<accession>A0A1G4MBG2</accession>
<sequence>MGKDNSSRIIGNIESISNTNSLLCPICEESFQDLGNLNTHLDVSHDLLESEHGQKHKSTSNQTLRTRSSSKPDNPRQTAPSNRKTRPPKAGFTLRREHWEKLIPHKSKCQQCMRILTQKTGSINCRRCGKLYCASHCKYAARLNQQANYDAIDGEWCKCCQKCFMNKPGYKDFGLYEDKTDIFMKLRSSNSQDHQLQELQLESRFIRIINGIVNIHRRYGNSILSTIRISSEISRLEKSIVPWKDDNMAHSCPLCSKHFSVMLRKHHCRLCGSIVCDDQISACSNEVPISTLANAASDLPLEDLRLDVYPIETQMRLCSKCMRSMFKKRKFLKELHLPLPLLLRKYESLHNTSKVILSVLPTFEDTLRSVRETKENPNEKDIMELTKLRKKLLEAFAIYDRITKQIMQLKTNTYAEAKIQQSINALSANFIQEKMLPLKSIPDILSSNFSSRNSSPESKTSSELMINNLTITEVKQYRTQLMVLKEQLFLVQEMADTATKQRKFDEASTLNNNIAEIQAQIDDLTMKLGEQGFN</sequence>
<feature type="domain" description="FYVE-type" evidence="7">
    <location>
        <begin position="246"/>
        <end position="326"/>
    </location>
</feature>
<evidence type="ECO:0000259" key="7">
    <source>
        <dbReference type="PROSITE" id="PS50178"/>
    </source>
</evidence>
<keyword evidence="1" id="KW-0479">Metal-binding</keyword>
<evidence type="ECO:0000256" key="5">
    <source>
        <dbReference type="SAM" id="Coils"/>
    </source>
</evidence>
<dbReference type="GO" id="GO:0098588">
    <property type="term" value="C:bounding membrane of organelle"/>
    <property type="evidence" value="ECO:0007669"/>
    <property type="project" value="UniProtKB-ARBA"/>
</dbReference>
<protein>
    <submittedName>
        <fullName evidence="8">LAFE_0D07118g1_1</fullName>
    </submittedName>
</protein>
<dbReference type="GO" id="GO:0008270">
    <property type="term" value="F:zinc ion binding"/>
    <property type="evidence" value="ECO:0007669"/>
    <property type="project" value="UniProtKB-KW"/>
</dbReference>
<keyword evidence="5" id="KW-0175">Coiled coil</keyword>
<dbReference type="InterPro" id="IPR052727">
    <property type="entry name" value="Rab4/Rab5_effector"/>
</dbReference>
<dbReference type="AlphaFoldDB" id="A0A1G4MBG2"/>
<dbReference type="SMART" id="SM00064">
    <property type="entry name" value="FYVE"/>
    <property type="match status" value="2"/>
</dbReference>
<dbReference type="InterPro" id="IPR011011">
    <property type="entry name" value="Znf_FYVE_PHD"/>
</dbReference>
<dbReference type="PANTHER" id="PTHR13510">
    <property type="entry name" value="FYVE-FINGER-CONTAINING RAB5 EFFECTOR PROTEIN RABENOSYN-5-RELATED"/>
    <property type="match status" value="1"/>
</dbReference>
<dbReference type="PROSITE" id="PS50178">
    <property type="entry name" value="ZF_FYVE"/>
    <property type="match status" value="1"/>
</dbReference>
<dbReference type="Gene3D" id="3.30.40.10">
    <property type="entry name" value="Zinc/RING finger domain, C3HC4 (zinc finger)"/>
    <property type="match status" value="2"/>
</dbReference>
<feature type="coiled-coil region" evidence="5">
    <location>
        <begin position="500"/>
        <end position="527"/>
    </location>
</feature>
<keyword evidence="3" id="KW-0862">Zinc</keyword>
<feature type="compositionally biased region" description="Polar residues" evidence="6">
    <location>
        <begin position="59"/>
        <end position="82"/>
    </location>
</feature>
<dbReference type="OrthoDB" id="166134at2759"/>
<dbReference type="Pfam" id="PF11464">
    <property type="entry name" value="Rbsn"/>
    <property type="match status" value="1"/>
</dbReference>
<evidence type="ECO:0000256" key="6">
    <source>
        <dbReference type="SAM" id="MobiDB-lite"/>
    </source>
</evidence>
<dbReference type="InterPro" id="IPR017455">
    <property type="entry name" value="Znf_FYVE-rel"/>
</dbReference>
<reference evidence="8 9" key="1">
    <citation type="submission" date="2016-03" db="EMBL/GenBank/DDBJ databases">
        <authorList>
            <person name="Devillers H."/>
        </authorList>
    </citation>
    <scope>NUCLEOTIDE SEQUENCE [LARGE SCALE GENOMIC DNA]</scope>
    <source>
        <strain evidence="8">CBS 6772</strain>
    </source>
</reference>
<dbReference type="InterPro" id="IPR000306">
    <property type="entry name" value="Znf_FYVE"/>
</dbReference>
<dbReference type="EMBL" id="LT598492">
    <property type="protein sequence ID" value="SCW01192.1"/>
    <property type="molecule type" value="Genomic_DNA"/>
</dbReference>
<dbReference type="InterPro" id="IPR021565">
    <property type="entry name" value="Rbsn_Rab-bd"/>
</dbReference>
<dbReference type="InterPro" id="IPR036531">
    <property type="entry name" value="Rbsn_Rab-bd_sf"/>
</dbReference>
<evidence type="ECO:0000256" key="2">
    <source>
        <dbReference type="ARBA" id="ARBA00022771"/>
    </source>
</evidence>
<dbReference type="OMA" id="DDVHQNL"/>
<dbReference type="PROSITE" id="PS00028">
    <property type="entry name" value="ZINC_FINGER_C2H2_1"/>
    <property type="match status" value="1"/>
</dbReference>
<gene>
    <name evidence="8" type="ORF">LAFE_0D07118G</name>
</gene>
<evidence type="ECO:0000256" key="1">
    <source>
        <dbReference type="ARBA" id="ARBA00022723"/>
    </source>
</evidence>
<organism evidence="8 9">
    <name type="scientific">Lachancea fermentati</name>
    <name type="common">Zygosaccharomyces fermentati</name>
    <dbReference type="NCBI Taxonomy" id="4955"/>
    <lineage>
        <taxon>Eukaryota</taxon>
        <taxon>Fungi</taxon>
        <taxon>Dikarya</taxon>
        <taxon>Ascomycota</taxon>
        <taxon>Saccharomycotina</taxon>
        <taxon>Saccharomycetes</taxon>
        <taxon>Saccharomycetales</taxon>
        <taxon>Saccharomycetaceae</taxon>
        <taxon>Lachancea</taxon>
    </lineage>
</organism>
<name>A0A1G4MBG2_LACFM</name>
<keyword evidence="9" id="KW-1185">Reference proteome</keyword>
<dbReference type="Proteomes" id="UP000190831">
    <property type="component" value="Chromosome D"/>
</dbReference>
<keyword evidence="2 4" id="KW-0863">Zinc-finger</keyword>
<proteinExistence type="predicted"/>
<dbReference type="CDD" id="cd15761">
    <property type="entry name" value="FYVE1_Vac1p_like"/>
    <property type="match status" value="1"/>
</dbReference>
<feature type="region of interest" description="Disordered" evidence="6">
    <location>
        <begin position="50"/>
        <end position="91"/>
    </location>
</feature>
<evidence type="ECO:0000256" key="3">
    <source>
        <dbReference type="ARBA" id="ARBA00022833"/>
    </source>
</evidence>
<dbReference type="InterPro" id="IPR013087">
    <property type="entry name" value="Znf_C2H2_type"/>
</dbReference>
<dbReference type="GO" id="GO:0032266">
    <property type="term" value="F:phosphatidylinositol-3-phosphate binding"/>
    <property type="evidence" value="ECO:0007669"/>
    <property type="project" value="UniProtKB-ARBA"/>
</dbReference>
<evidence type="ECO:0000313" key="8">
    <source>
        <dbReference type="EMBL" id="SCW01192.1"/>
    </source>
</evidence>
<evidence type="ECO:0000313" key="9">
    <source>
        <dbReference type="Proteomes" id="UP000190831"/>
    </source>
</evidence>
<dbReference type="STRING" id="4955.A0A1G4MBG2"/>
<dbReference type="SUPFAM" id="SSF57903">
    <property type="entry name" value="FYVE/PHD zinc finger"/>
    <property type="match status" value="2"/>
</dbReference>
<dbReference type="PANTHER" id="PTHR13510:SF44">
    <property type="entry name" value="RABENOSYN-5"/>
    <property type="match status" value="1"/>
</dbReference>
<evidence type="ECO:0000256" key="4">
    <source>
        <dbReference type="PROSITE-ProRule" id="PRU00091"/>
    </source>
</evidence>
<dbReference type="CDD" id="cd15737">
    <property type="entry name" value="FYVE2_Vac1p_like"/>
    <property type="match status" value="1"/>
</dbReference>
<dbReference type="SUPFAM" id="SSF140125">
    <property type="entry name" value="Rabenosyn-5 Rab-binding domain-like"/>
    <property type="match status" value="1"/>
</dbReference>
<dbReference type="Pfam" id="PF01363">
    <property type="entry name" value="FYVE"/>
    <property type="match status" value="1"/>
</dbReference>
<dbReference type="InterPro" id="IPR013083">
    <property type="entry name" value="Znf_RING/FYVE/PHD"/>
</dbReference>